<dbReference type="GO" id="GO:0016020">
    <property type="term" value="C:membrane"/>
    <property type="evidence" value="ECO:0007669"/>
    <property type="project" value="UniProtKB-SubCell"/>
</dbReference>
<evidence type="ECO:0000313" key="9">
    <source>
        <dbReference type="Proteomes" id="UP000253318"/>
    </source>
</evidence>
<dbReference type="Pfam" id="PF07291">
    <property type="entry name" value="MauE"/>
    <property type="match status" value="1"/>
</dbReference>
<dbReference type="InterPro" id="IPR009908">
    <property type="entry name" value="Methylamine_util_MauE"/>
</dbReference>
<dbReference type="Proteomes" id="UP000253318">
    <property type="component" value="Unassembled WGS sequence"/>
</dbReference>
<evidence type="ECO:0000256" key="1">
    <source>
        <dbReference type="ARBA" id="ARBA00004141"/>
    </source>
</evidence>
<comment type="caution">
    <text evidence="8">The sequence shown here is derived from an EMBL/GenBank/DDBJ whole genome shotgun (WGS) entry which is preliminary data.</text>
</comment>
<keyword evidence="9" id="KW-1185">Reference proteome</keyword>
<feature type="transmembrane region" description="Helical" evidence="6">
    <location>
        <begin position="72"/>
        <end position="89"/>
    </location>
</feature>
<evidence type="ECO:0000256" key="4">
    <source>
        <dbReference type="ARBA" id="ARBA00023136"/>
    </source>
</evidence>
<feature type="transmembrane region" description="Helical" evidence="6">
    <location>
        <begin position="47"/>
        <end position="66"/>
    </location>
</feature>
<evidence type="ECO:0000256" key="2">
    <source>
        <dbReference type="ARBA" id="ARBA00022692"/>
    </source>
</evidence>
<dbReference type="OrthoDB" id="3474716at2"/>
<keyword evidence="3 6" id="KW-1133">Transmembrane helix</keyword>
<proteinExistence type="predicted"/>
<evidence type="ECO:0000256" key="6">
    <source>
        <dbReference type="SAM" id="Phobius"/>
    </source>
</evidence>
<evidence type="ECO:0000256" key="5">
    <source>
        <dbReference type="SAM" id="MobiDB-lite"/>
    </source>
</evidence>
<organism evidence="8 9">
    <name type="scientific">Marinitenerispora sediminis</name>
    <dbReference type="NCBI Taxonomy" id="1931232"/>
    <lineage>
        <taxon>Bacteria</taxon>
        <taxon>Bacillati</taxon>
        <taxon>Actinomycetota</taxon>
        <taxon>Actinomycetes</taxon>
        <taxon>Streptosporangiales</taxon>
        <taxon>Nocardiopsidaceae</taxon>
        <taxon>Marinitenerispora</taxon>
    </lineage>
</organism>
<keyword evidence="2 6" id="KW-0812">Transmembrane</keyword>
<dbReference type="GO" id="GO:0030416">
    <property type="term" value="P:methylamine metabolic process"/>
    <property type="evidence" value="ECO:0007669"/>
    <property type="project" value="InterPro"/>
</dbReference>
<feature type="compositionally biased region" description="Basic and acidic residues" evidence="5">
    <location>
        <begin position="271"/>
        <end position="286"/>
    </location>
</feature>
<feature type="region of interest" description="Disordered" evidence="5">
    <location>
        <begin position="264"/>
        <end position="294"/>
    </location>
</feature>
<feature type="transmembrane region" description="Helical" evidence="6">
    <location>
        <begin position="119"/>
        <end position="139"/>
    </location>
</feature>
<feature type="domain" description="Methylamine utilisation protein MauE" evidence="7">
    <location>
        <begin position="12"/>
        <end position="130"/>
    </location>
</feature>
<evidence type="ECO:0000313" key="8">
    <source>
        <dbReference type="EMBL" id="RCV60316.1"/>
    </source>
</evidence>
<reference evidence="8 9" key="1">
    <citation type="submission" date="2018-04" db="EMBL/GenBank/DDBJ databases">
        <title>Novel actinobacteria from marine sediment.</title>
        <authorList>
            <person name="Ng Z.Y."/>
            <person name="Tan G.Y.A."/>
        </authorList>
    </citation>
    <scope>NUCLEOTIDE SEQUENCE [LARGE SCALE GENOMIC DNA]</scope>
    <source>
        <strain evidence="8 9">TPS81</strain>
    </source>
</reference>
<dbReference type="RefSeq" id="WP_114398073.1">
    <property type="nucleotide sequence ID" value="NZ_QEIM01000057.1"/>
</dbReference>
<gene>
    <name evidence="8" type="ORF">DEF24_07515</name>
</gene>
<protein>
    <submittedName>
        <fullName evidence="8">Methylamine utilization protein MauD</fullName>
    </submittedName>
</protein>
<dbReference type="EMBL" id="QEIN01000042">
    <property type="protein sequence ID" value="RCV60316.1"/>
    <property type="molecule type" value="Genomic_DNA"/>
</dbReference>
<name>A0A368T827_9ACTN</name>
<dbReference type="AlphaFoldDB" id="A0A368T827"/>
<comment type="subcellular location">
    <subcellularLocation>
        <location evidence="1">Membrane</location>
        <topology evidence="1">Multi-pass membrane protein</topology>
    </subcellularLocation>
</comment>
<sequence>MIDVIRETQLPVLAVLLLLAAVGKTAVRPSGAEGPMSLLPARVRRPAALATAGVEAAFAVLLVAAAGPLGDAARAGTAALFGVAVLALLRLRRRDPEQGCGCFGGLSSTPVGWRTIARAGLLAAAAAAALGLPVSGLAVATGFTATHAAVLAVELAVLGVLSPELVEIPRRVRHRVPCELREVPLSRTLRRLYASDVWHMNAEVVTTAEPVDVWRQECLRFVRFGGRRQDRAVDVVFAVPMDGRPPVVRALIVDVETGVPVASFGAVADPPRPRRAPEGETADSGRRPAPYEVV</sequence>
<evidence type="ECO:0000256" key="3">
    <source>
        <dbReference type="ARBA" id="ARBA00022989"/>
    </source>
</evidence>
<keyword evidence="4 6" id="KW-0472">Membrane</keyword>
<accession>A0A368T827</accession>
<evidence type="ECO:0000259" key="7">
    <source>
        <dbReference type="Pfam" id="PF07291"/>
    </source>
</evidence>